<evidence type="ECO:0000313" key="1">
    <source>
        <dbReference type="EMBL" id="UNA01161.1"/>
    </source>
</evidence>
<protein>
    <submittedName>
        <fullName evidence="1">Uncharacterized protein</fullName>
    </submittedName>
</protein>
<proteinExistence type="predicted"/>
<name>A0AAE9FHQ4_9CAUD</name>
<accession>A0AAE9FHQ4</accession>
<keyword evidence="2" id="KW-1185">Reference proteome</keyword>
<dbReference type="Proteomes" id="UP000829102">
    <property type="component" value="Segment"/>
</dbReference>
<evidence type="ECO:0000313" key="2">
    <source>
        <dbReference type="Proteomes" id="UP000829102"/>
    </source>
</evidence>
<dbReference type="EMBL" id="OM513680">
    <property type="protein sequence ID" value="UNA01161.1"/>
    <property type="molecule type" value="Genomic_DNA"/>
</dbReference>
<reference evidence="1 2" key="1">
    <citation type="journal article" date="2022" name="Arch. Virol.">
        <title>Two novel Erwinia amylovora bacteriophages, Loshitsa2 and Micant, isolated in Belarus.</title>
        <authorList>
            <person name="Besarab N.V."/>
            <person name="Letarov A.V."/>
            <person name="Kulikov E.E."/>
            <person name="Babenko V.V."/>
            <person name="Belalov I.S."/>
            <person name="Lagonenko A.L."/>
            <person name="Golomidova A.K."/>
            <person name="Evtushenkov A.N."/>
        </authorList>
    </citation>
    <scope>NUCLEOTIDE SEQUENCE [LARGE SCALE GENOMIC DNA]</scope>
</reference>
<sequence length="133" mass="14735">MDFQTLMLSPDETAPYIEQFHIYGHGIANGVDEATHLQRLLTESDGLLGLLILKEFEPVAMITLLPGLIEDSHFNGAGLVCVHFAGSGLGVSGMRTVHRALRTLAKQEGAAWYSLSSRVSTYEYRNRYYMIGD</sequence>
<organism evidence="1 2">
    <name type="scientific">Erwinia phage Loshitsa2</name>
    <dbReference type="NCBI Taxonomy" id="2923254"/>
    <lineage>
        <taxon>Viruses</taxon>
        <taxon>Duplodnaviria</taxon>
        <taxon>Heunggongvirae</taxon>
        <taxon>Uroviricota</taxon>
        <taxon>Caudoviricetes</taxon>
        <taxon>Autographivirales</taxon>
        <taxon>Autoscriptoviridae</taxon>
        <taxon>Slopekvirinae</taxon>
        <taxon>Micantvirus</taxon>
        <taxon>Micantvirus loshitsa2</taxon>
    </lineage>
</organism>
<gene>
    <name evidence="1" type="ORF">Loshitsa2_00033</name>
</gene>